<dbReference type="EMBL" id="CP146843">
    <property type="protein sequence ID" value="WYY26533.1"/>
    <property type="molecule type" value="Genomic_DNA"/>
</dbReference>
<name>A0ABZ2U8M9_ASHYP</name>
<dbReference type="InterPro" id="IPR036235">
    <property type="entry name" value="Ribosomal_bL12_oligo_N_sf"/>
</dbReference>
<dbReference type="NCBIfam" id="TIGR00855">
    <property type="entry name" value="L12"/>
    <property type="match status" value="1"/>
</dbReference>
<keyword evidence="3 4" id="KW-0687">Ribonucleoprotein</keyword>
<dbReference type="SUPFAM" id="SSF48300">
    <property type="entry name" value="Ribosomal protein L7/12, oligomerisation (N-terminal) domain"/>
    <property type="match status" value="1"/>
</dbReference>
<organism evidence="7 8">
    <name type="scientific">Ash yellows phytoplasma</name>
    <dbReference type="NCBI Taxonomy" id="35780"/>
    <lineage>
        <taxon>Bacteria</taxon>
        <taxon>Bacillati</taxon>
        <taxon>Mycoplasmatota</taxon>
        <taxon>Mollicutes</taxon>
        <taxon>Acholeplasmatales</taxon>
        <taxon>Acholeplasmataceae</taxon>
        <taxon>Candidatus Phytoplasma</taxon>
        <taxon>16SrVII (Ash yellows group)</taxon>
    </lineage>
</organism>
<evidence type="ECO:0000259" key="5">
    <source>
        <dbReference type="Pfam" id="PF00542"/>
    </source>
</evidence>
<dbReference type="Pfam" id="PF00542">
    <property type="entry name" value="Ribosomal_L12"/>
    <property type="match status" value="1"/>
</dbReference>
<dbReference type="InterPro" id="IPR008932">
    <property type="entry name" value="Ribosomal_bL12_oligo"/>
</dbReference>
<evidence type="ECO:0000256" key="3">
    <source>
        <dbReference type="ARBA" id="ARBA00023274"/>
    </source>
</evidence>
<dbReference type="InterPro" id="IPR014719">
    <property type="entry name" value="Ribosomal_bL12_C/ClpS-like"/>
</dbReference>
<comment type="subunit">
    <text evidence="4">Homodimer. Part of the ribosomal stalk of the 50S ribosomal subunit. Forms a multimeric L10(L12)X complex, where L10 forms an elongated spine to which 2 to 4 L12 dimers bind in a sequential fashion. Binds GTP-bound translation factors.</text>
</comment>
<evidence type="ECO:0000256" key="4">
    <source>
        <dbReference type="HAMAP-Rule" id="MF_00368"/>
    </source>
</evidence>
<comment type="similarity">
    <text evidence="1 4">Belongs to the bacterial ribosomal protein bL12 family.</text>
</comment>
<accession>A0ABZ2U8M9</accession>
<feature type="domain" description="Large ribosomal subunit protein bL12 C-terminal" evidence="5">
    <location>
        <begin position="59"/>
        <end position="127"/>
    </location>
</feature>
<evidence type="ECO:0000256" key="1">
    <source>
        <dbReference type="ARBA" id="ARBA00007197"/>
    </source>
</evidence>
<comment type="function">
    <text evidence="4">Forms part of the ribosomal stalk which helps the ribosome interact with GTP-bound translation factors. Is thus essential for accurate translation.</text>
</comment>
<evidence type="ECO:0000313" key="8">
    <source>
        <dbReference type="Proteomes" id="UP001484199"/>
    </source>
</evidence>
<evidence type="ECO:0000256" key="2">
    <source>
        <dbReference type="ARBA" id="ARBA00022980"/>
    </source>
</evidence>
<dbReference type="CDD" id="cd00387">
    <property type="entry name" value="Ribosomal_L7_L12"/>
    <property type="match status" value="1"/>
</dbReference>
<sequence>MAKLTKEAFVEALKSMTLLEIKELVDGIKEEFGVDPSSVMVASGSNADNANEQPEKTKFTVIMKSLGSANKVAIIKTIRQITNLGILEAKKLAENTEGPVIKQDINKAEAEDIKKTLEELGATVELK</sequence>
<feature type="domain" description="Large ribosomal subunit protein bL12 oligomerization" evidence="6">
    <location>
        <begin position="5"/>
        <end position="44"/>
    </location>
</feature>
<keyword evidence="8" id="KW-1185">Reference proteome</keyword>
<dbReference type="PANTHER" id="PTHR45987">
    <property type="entry name" value="39S RIBOSOMAL PROTEIN L12"/>
    <property type="match status" value="1"/>
</dbReference>
<dbReference type="Gene3D" id="1.20.5.710">
    <property type="entry name" value="Single helix bin"/>
    <property type="match status" value="1"/>
</dbReference>
<dbReference type="Proteomes" id="UP001484199">
    <property type="component" value="Chromosome"/>
</dbReference>
<dbReference type="GO" id="GO:0005840">
    <property type="term" value="C:ribosome"/>
    <property type="evidence" value="ECO:0007669"/>
    <property type="project" value="UniProtKB-KW"/>
</dbReference>
<reference evidence="7" key="1">
    <citation type="submission" date="2024-03" db="EMBL/GenBank/DDBJ databases">
        <title>The Complete Genome of 'Candidatus Phytoplasma fraxini' AshY1 from the Ash Yellows Group.</title>
        <authorList>
            <person name="Boehm J.W."/>
            <person name="Huettel B."/>
            <person name="Schneider B."/>
            <person name="Kube M."/>
        </authorList>
    </citation>
    <scope>NUCLEOTIDE SEQUENCE [LARGE SCALE GENOMIC DNA]</scope>
    <source>
        <strain evidence="7">AshY1</strain>
    </source>
</reference>
<proteinExistence type="inferred from homology"/>
<dbReference type="PANTHER" id="PTHR45987:SF4">
    <property type="entry name" value="LARGE RIBOSOMAL SUBUNIT PROTEIN BL12M"/>
    <property type="match status" value="1"/>
</dbReference>
<dbReference type="Gene3D" id="3.30.1390.10">
    <property type="match status" value="1"/>
</dbReference>
<dbReference type="RefSeq" id="WP_341266433.1">
    <property type="nucleotide sequence ID" value="NZ_CP146843.1"/>
</dbReference>
<dbReference type="HAMAP" id="MF_00368">
    <property type="entry name" value="Ribosomal_bL12"/>
    <property type="match status" value="1"/>
</dbReference>
<dbReference type="InterPro" id="IPR013823">
    <property type="entry name" value="Ribosomal_bL12_C"/>
</dbReference>
<keyword evidence="2 4" id="KW-0689">Ribosomal protein</keyword>
<dbReference type="Pfam" id="PF16320">
    <property type="entry name" value="Ribosomal_L12_N"/>
    <property type="match status" value="1"/>
</dbReference>
<dbReference type="InterPro" id="IPR000206">
    <property type="entry name" value="Ribosomal_bL12"/>
</dbReference>
<gene>
    <name evidence="4" type="primary">rplL</name>
    <name evidence="7" type="ORF">AshY1_04210</name>
</gene>
<dbReference type="SUPFAM" id="SSF54736">
    <property type="entry name" value="ClpS-like"/>
    <property type="match status" value="1"/>
</dbReference>
<evidence type="ECO:0000259" key="6">
    <source>
        <dbReference type="Pfam" id="PF16320"/>
    </source>
</evidence>
<protein>
    <recommendedName>
        <fullName evidence="4">Large ribosomal subunit protein bL12</fullName>
    </recommendedName>
</protein>
<evidence type="ECO:0000313" key="7">
    <source>
        <dbReference type="EMBL" id="WYY26533.1"/>
    </source>
</evidence>